<evidence type="ECO:0000313" key="3">
    <source>
        <dbReference type="Proteomes" id="UP000216446"/>
    </source>
</evidence>
<name>A0A259TWS1_9BACT</name>
<evidence type="ECO:0000313" key="2">
    <source>
        <dbReference type="EMBL" id="OZC02222.1"/>
    </source>
</evidence>
<reference evidence="2 3" key="1">
    <citation type="submission" date="2016-11" db="EMBL/GenBank/DDBJ databases">
        <title>Study of marine rhodopsin-containing bacteria.</title>
        <authorList>
            <person name="Yoshizawa S."/>
            <person name="Kumagai Y."/>
            <person name="Kogure K."/>
        </authorList>
    </citation>
    <scope>NUCLEOTIDE SEQUENCE [LARGE SCALE GENOMIC DNA]</scope>
    <source>
        <strain evidence="2 3">SG-29</strain>
    </source>
</reference>
<sequence>MTTRQKVRTVLFAAIALLLVFVLMDALGLRTSDTGVVSPKGYIAISHGGHSHYVPNDWDGSVPISNFPSTPPPDGMTVGPNGELVPLAP</sequence>
<protein>
    <submittedName>
        <fullName evidence="2">Uncharacterized protein</fullName>
    </submittedName>
</protein>
<evidence type="ECO:0000256" key="1">
    <source>
        <dbReference type="SAM" id="MobiDB-lite"/>
    </source>
</evidence>
<organism evidence="2 3">
    <name type="scientific">Rubricoccus marinus</name>
    <dbReference type="NCBI Taxonomy" id="716817"/>
    <lineage>
        <taxon>Bacteria</taxon>
        <taxon>Pseudomonadati</taxon>
        <taxon>Rhodothermota</taxon>
        <taxon>Rhodothermia</taxon>
        <taxon>Rhodothermales</taxon>
        <taxon>Rubricoccaceae</taxon>
        <taxon>Rubricoccus</taxon>
    </lineage>
</organism>
<proteinExistence type="predicted"/>
<dbReference type="AlphaFoldDB" id="A0A259TWS1"/>
<gene>
    <name evidence="2" type="ORF">BSZ36_04000</name>
</gene>
<accession>A0A259TWS1</accession>
<dbReference type="RefSeq" id="WP_094546248.1">
    <property type="nucleotide sequence ID" value="NZ_MQWB01000001.1"/>
</dbReference>
<dbReference type="InParanoid" id="A0A259TWS1"/>
<comment type="caution">
    <text evidence="2">The sequence shown here is derived from an EMBL/GenBank/DDBJ whole genome shotgun (WGS) entry which is preliminary data.</text>
</comment>
<feature type="region of interest" description="Disordered" evidence="1">
    <location>
        <begin position="64"/>
        <end position="89"/>
    </location>
</feature>
<dbReference type="Proteomes" id="UP000216446">
    <property type="component" value="Unassembled WGS sequence"/>
</dbReference>
<dbReference type="EMBL" id="MQWB01000001">
    <property type="protein sequence ID" value="OZC02222.1"/>
    <property type="molecule type" value="Genomic_DNA"/>
</dbReference>
<dbReference type="OrthoDB" id="1495756at2"/>
<keyword evidence="3" id="KW-1185">Reference proteome</keyword>